<organism evidence="1 2">
    <name type="scientific">Penaeus vannamei</name>
    <name type="common">Whiteleg shrimp</name>
    <name type="synonym">Litopenaeus vannamei</name>
    <dbReference type="NCBI Taxonomy" id="6689"/>
    <lineage>
        <taxon>Eukaryota</taxon>
        <taxon>Metazoa</taxon>
        <taxon>Ecdysozoa</taxon>
        <taxon>Arthropoda</taxon>
        <taxon>Crustacea</taxon>
        <taxon>Multicrustacea</taxon>
        <taxon>Malacostraca</taxon>
        <taxon>Eumalacostraca</taxon>
        <taxon>Eucarida</taxon>
        <taxon>Decapoda</taxon>
        <taxon>Dendrobranchiata</taxon>
        <taxon>Penaeoidea</taxon>
        <taxon>Penaeidae</taxon>
        <taxon>Penaeus</taxon>
    </lineage>
</organism>
<gene>
    <name evidence="1" type="ORF">C7M84_014517</name>
</gene>
<name>A0A423ST71_PENVA</name>
<comment type="caution">
    <text evidence="1">The sequence shown here is derived from an EMBL/GenBank/DDBJ whole genome shotgun (WGS) entry which is preliminary data.</text>
</comment>
<sequence length="357" mass="39650">MWGCKYDPEVDAGHAVGKHYGCYWFRTDQLTGSSVKSGFNNVQDEIADIRTETSKCKNEEPGPYTPAFAYHQRHLDVDCKTTFVDLAKGLYPNQTFNFYQAMPQVGGGERLVVGRNITLSCLCPMKTATPNNNDYVMCLPDFTYYYQSFLGCWDRECNTSLLHPVPALGSWNWLGGRALTNTKITYTCNTWALFKDLWIPSLTTRCKCDETWSLASLPECVNVSTTPVPPTTTTTIFSTTSSTISTTSTTTIEPTTTNITFTTTNITTTTDDVTESTTNTTFTTDDVTDSTTNTTFTTNNVTATTTDTTDITQTTEKEITGTASENFGQKPNKFQQLPFAETDLDINSTVKVKPNRK</sequence>
<accession>A0A423ST71</accession>
<keyword evidence="2" id="KW-1185">Reference proteome</keyword>
<reference evidence="1 2" key="1">
    <citation type="submission" date="2018-04" db="EMBL/GenBank/DDBJ databases">
        <authorList>
            <person name="Zhang X."/>
            <person name="Yuan J."/>
            <person name="Li F."/>
            <person name="Xiang J."/>
        </authorList>
    </citation>
    <scope>NUCLEOTIDE SEQUENCE [LARGE SCALE GENOMIC DNA]</scope>
    <source>
        <tissue evidence="1">Muscle</tissue>
    </source>
</reference>
<proteinExistence type="predicted"/>
<dbReference type="OrthoDB" id="10426353at2759"/>
<dbReference type="Proteomes" id="UP000283509">
    <property type="component" value="Unassembled WGS sequence"/>
</dbReference>
<evidence type="ECO:0000313" key="1">
    <source>
        <dbReference type="EMBL" id="ROT67404.1"/>
    </source>
</evidence>
<dbReference type="AlphaFoldDB" id="A0A423ST71"/>
<protein>
    <submittedName>
        <fullName evidence="1">Uncharacterized protein</fullName>
    </submittedName>
</protein>
<dbReference type="EMBL" id="QCYY01002813">
    <property type="protein sequence ID" value="ROT67404.1"/>
    <property type="molecule type" value="Genomic_DNA"/>
</dbReference>
<evidence type="ECO:0000313" key="2">
    <source>
        <dbReference type="Proteomes" id="UP000283509"/>
    </source>
</evidence>
<reference evidence="1 2" key="2">
    <citation type="submission" date="2019-01" db="EMBL/GenBank/DDBJ databases">
        <title>The decoding of complex shrimp genome reveals the adaptation for benthos swimmer, frequently molting mechanism and breeding impact on genome.</title>
        <authorList>
            <person name="Sun Y."/>
            <person name="Gao Y."/>
            <person name="Yu Y."/>
        </authorList>
    </citation>
    <scope>NUCLEOTIDE SEQUENCE [LARGE SCALE GENOMIC DNA]</scope>
    <source>
        <tissue evidence="1">Muscle</tissue>
    </source>
</reference>